<dbReference type="SMART" id="SM00382">
    <property type="entry name" value="AAA"/>
    <property type="match status" value="1"/>
</dbReference>
<dbReference type="PANTHER" id="PTHR30050">
    <property type="entry name" value="CHROMOSOMAL REPLICATION INITIATOR PROTEIN DNAA"/>
    <property type="match status" value="1"/>
</dbReference>
<geneLocation type="plasmid" evidence="8 9">
    <name>pK533-strA</name>
</geneLocation>
<dbReference type="GeneID" id="60785777"/>
<dbReference type="InterPro" id="IPR047661">
    <property type="entry name" value="IstB"/>
</dbReference>
<dbReference type="InterPro" id="IPR028350">
    <property type="entry name" value="DNAC/IstB-like"/>
</dbReference>
<dbReference type="NCBIfam" id="NF038214">
    <property type="entry name" value="IS21_help_AAA"/>
    <property type="match status" value="1"/>
</dbReference>
<dbReference type="InterPro" id="IPR027417">
    <property type="entry name" value="P-loop_NTPase"/>
</dbReference>
<dbReference type="CDD" id="cd00009">
    <property type="entry name" value="AAA"/>
    <property type="match status" value="1"/>
</dbReference>
<dbReference type="PIRSF" id="PIRSF003073">
    <property type="entry name" value="DNAC_TnpB_IstB"/>
    <property type="match status" value="1"/>
</dbReference>
<proteinExistence type="inferred from homology"/>
<dbReference type="Pfam" id="PF01695">
    <property type="entry name" value="IstB_IS21"/>
    <property type="match status" value="1"/>
</dbReference>
<dbReference type="Proteomes" id="UP001214666">
    <property type="component" value="Plasmid pK533-strA"/>
</dbReference>
<dbReference type="GO" id="GO:0006260">
    <property type="term" value="P:DNA replication"/>
    <property type="evidence" value="ECO:0007669"/>
    <property type="project" value="TreeGrafter"/>
</dbReference>
<dbReference type="InterPro" id="IPR003593">
    <property type="entry name" value="AAA+_ATPase"/>
</dbReference>
<protein>
    <submittedName>
        <fullName evidence="6">IS21-like element helper ATPase IstB</fullName>
    </submittedName>
    <submittedName>
        <fullName evidence="5">Putative ATP-binding protein</fullName>
    </submittedName>
</protein>
<comment type="similarity">
    <text evidence="1">Belongs to the IS21/IS1162 putative ATP-binding protein family.</text>
</comment>
<evidence type="ECO:0000259" key="4">
    <source>
        <dbReference type="SMART" id="SM00382"/>
    </source>
</evidence>
<keyword evidence="8" id="KW-0614">Plasmid</keyword>
<accession>A0A1B3PDR0</accession>
<sequence length="251" mass="28535">MQLHLDEQLSTLRLGGVKQALSQQQTQSALYQDMSFEERLQLLLSHELVQREQRKVNRLEKQARFRLSGQIEQLDYRASRGISKAQIRQLLEGQWLAHQQNLLLTGAAGCGKSYLACALGRYFIRQGVAVRYYRLKTLLEEMRLAQADGSYPKLLEQVNNVGLLILDDWGMEMLDAAERSNLLEIIDTRYGRVSTVVASQLPVEKWYGMIGEATFAEAILDRLIHRAVRVGLTGESMRKQGINLTDADQAE</sequence>
<evidence type="ECO:0000313" key="9">
    <source>
        <dbReference type="Proteomes" id="UP001214666"/>
    </source>
</evidence>
<dbReference type="RefSeq" id="WP_024945936.1">
    <property type="nucleotide sequence ID" value="NZ_AP022206.1"/>
</dbReference>
<organism evidence="5">
    <name type="scientific">Aeromonas hydrophila</name>
    <dbReference type="NCBI Taxonomy" id="644"/>
    <lineage>
        <taxon>Bacteria</taxon>
        <taxon>Pseudomonadati</taxon>
        <taxon>Pseudomonadota</taxon>
        <taxon>Gammaproteobacteria</taxon>
        <taxon>Aeromonadales</taxon>
        <taxon>Aeromonadaceae</taxon>
        <taxon>Aeromonas</taxon>
    </lineage>
</organism>
<evidence type="ECO:0000256" key="1">
    <source>
        <dbReference type="ARBA" id="ARBA00008059"/>
    </source>
</evidence>
<dbReference type="Proteomes" id="UP001214666">
    <property type="component" value="Chromosome"/>
</dbReference>
<evidence type="ECO:0000313" key="7">
    <source>
        <dbReference type="EMBL" id="WEE28592.1"/>
    </source>
</evidence>
<dbReference type="EMBL" id="KU668704">
    <property type="protein sequence ID" value="AOG17854.1"/>
    <property type="molecule type" value="Genomic_DNA"/>
</dbReference>
<dbReference type="EMBL" id="CP118942">
    <property type="protein sequence ID" value="WEE28592.1"/>
    <property type="molecule type" value="Genomic_DNA"/>
</dbReference>
<dbReference type="SUPFAM" id="SSF52540">
    <property type="entry name" value="P-loop containing nucleoside triphosphate hydrolases"/>
    <property type="match status" value="1"/>
</dbReference>
<dbReference type="AlphaFoldDB" id="A0A1B3PDR0"/>
<keyword evidence="2" id="KW-0547">Nucleotide-binding</keyword>
<dbReference type="PANTHER" id="PTHR30050:SF4">
    <property type="entry name" value="ATP-BINDING PROTEIN RV3427C IN INSERTION SEQUENCE-RELATED"/>
    <property type="match status" value="1"/>
</dbReference>
<feature type="domain" description="AAA+ ATPase" evidence="4">
    <location>
        <begin position="98"/>
        <end position="229"/>
    </location>
</feature>
<evidence type="ECO:0000313" key="8">
    <source>
        <dbReference type="EMBL" id="WEE29313.1"/>
    </source>
</evidence>
<gene>
    <name evidence="6" type="primary">istB</name>
    <name evidence="6" type="ORF">PY771_01105</name>
    <name evidence="7" type="ORF">PY771_09835</name>
    <name evidence="8" type="ORF">PY771_25175</name>
</gene>
<evidence type="ECO:0000313" key="6">
    <source>
        <dbReference type="EMBL" id="WEE26949.1"/>
    </source>
</evidence>
<reference evidence="5" key="1">
    <citation type="submission" date="2016-02" db="EMBL/GenBank/DDBJ databases">
        <title>DNA sequence analysis of the genetic environment of various blaPER genes.</title>
        <authorList>
            <person name="Xie L."/>
            <person name="Sun J."/>
        </authorList>
    </citation>
    <scope>NUCLEOTIDE SEQUENCE</scope>
    <source>
        <strain evidence="5">RJ143</strain>
    </source>
</reference>
<evidence type="ECO:0000256" key="2">
    <source>
        <dbReference type="ARBA" id="ARBA00022741"/>
    </source>
</evidence>
<keyword evidence="3 5" id="KW-0067">ATP-binding</keyword>
<reference evidence="6" key="2">
    <citation type="submission" date="2023-02" db="EMBL/GenBank/DDBJ databases">
        <title>The sequence of Aeromonas hydrophila K533.</title>
        <authorList>
            <person name="Luo X."/>
        </authorList>
    </citation>
    <scope>NUCLEOTIDE SEQUENCE</scope>
    <source>
        <strain evidence="6">K533</strain>
        <plasmid evidence="8">pK533-strA</plasmid>
    </source>
</reference>
<dbReference type="InterPro" id="IPR002611">
    <property type="entry name" value="IstB_ATP-bd"/>
</dbReference>
<evidence type="ECO:0000313" key="5">
    <source>
        <dbReference type="EMBL" id="AOG17854.1"/>
    </source>
</evidence>
<evidence type="ECO:0000256" key="3">
    <source>
        <dbReference type="ARBA" id="ARBA00022840"/>
    </source>
</evidence>
<dbReference type="GO" id="GO:0005524">
    <property type="term" value="F:ATP binding"/>
    <property type="evidence" value="ECO:0007669"/>
    <property type="project" value="UniProtKB-KW"/>
</dbReference>
<dbReference type="EMBL" id="CP118942">
    <property type="protein sequence ID" value="WEE26949.1"/>
    <property type="molecule type" value="Genomic_DNA"/>
</dbReference>
<name>A0A1B3PDR0_AERHY</name>
<dbReference type="EMBL" id="CP118944">
    <property type="protein sequence ID" value="WEE29313.1"/>
    <property type="molecule type" value="Genomic_DNA"/>
</dbReference>
<dbReference type="Gene3D" id="3.40.50.300">
    <property type="entry name" value="P-loop containing nucleotide triphosphate hydrolases"/>
    <property type="match status" value="1"/>
</dbReference>